<gene>
    <name evidence="3" type="ORF">ERG05_16885</name>
</gene>
<reference evidence="3" key="1">
    <citation type="submission" date="2019-01" db="EMBL/GenBank/DDBJ databases">
        <authorList>
            <person name="Ashton P.M."/>
            <person name="Dallman T."/>
            <person name="Nair S."/>
            <person name="De Pinna E."/>
            <person name="Peters T."/>
            <person name="Grant K."/>
        </authorList>
    </citation>
    <scope>NUCLEOTIDE SEQUENCE</scope>
    <source>
        <strain evidence="3">626680</strain>
    </source>
</reference>
<feature type="domain" description="Fimbrial-type adhesion" evidence="2">
    <location>
        <begin position="55"/>
        <end position="190"/>
    </location>
</feature>
<dbReference type="AlphaFoldDB" id="A0A5H6P2W1"/>
<dbReference type="EMBL" id="AAHVST010000015">
    <property type="protein sequence ID" value="ECA8671593.1"/>
    <property type="molecule type" value="Genomic_DNA"/>
</dbReference>
<dbReference type="RefSeq" id="WP_175268547.1">
    <property type="nucleotide sequence ID" value="NZ_CP054827.1"/>
</dbReference>
<dbReference type="GO" id="GO:0043709">
    <property type="term" value="P:cell adhesion involved in single-species biofilm formation"/>
    <property type="evidence" value="ECO:0007669"/>
    <property type="project" value="TreeGrafter"/>
</dbReference>
<proteinExistence type="predicted"/>
<name>A0A5H6P2W1_SALET</name>
<evidence type="ECO:0000313" key="3">
    <source>
        <dbReference type="EMBL" id="ECA8671593.1"/>
    </source>
</evidence>
<sequence>MRKHHVVNVLALTYTLLASPGFASTQGLSLNFTAVIEETTCVMKVTSLNNSSLSGSDTQYALTIPNIGISELLNVTANTEGSFRLKPQECNNDIASITMTVKGTTLSNSNYMLQNALTSGNAENVGLGFKPDGEDDTARLKLDGTEKTTWKQSQIADGMDLSAFFRRASTSLIPTAGDFQAKVTFTFTYQ</sequence>
<comment type="caution">
    <text evidence="3">The sequence shown here is derived from an EMBL/GenBank/DDBJ whole genome shotgun (WGS) entry which is preliminary data.</text>
</comment>
<dbReference type="PANTHER" id="PTHR33420:SF33">
    <property type="entry name" value="MINOR FIMBRIAL SUBUNIT"/>
    <property type="match status" value="1"/>
</dbReference>
<dbReference type="InterPro" id="IPR008966">
    <property type="entry name" value="Adhesion_dom_sf"/>
</dbReference>
<organism evidence="3">
    <name type="scientific">Salmonella enterica subsp. enterica serovar Adjame</name>
    <dbReference type="NCBI Taxonomy" id="2021403"/>
    <lineage>
        <taxon>Bacteria</taxon>
        <taxon>Pseudomonadati</taxon>
        <taxon>Pseudomonadota</taxon>
        <taxon>Gammaproteobacteria</taxon>
        <taxon>Enterobacterales</taxon>
        <taxon>Enterobacteriaceae</taxon>
        <taxon>Salmonella</taxon>
    </lineage>
</organism>
<protein>
    <recommendedName>
        <fullName evidence="2">Fimbrial-type adhesion domain-containing protein</fullName>
    </recommendedName>
</protein>
<feature type="chain" id="PRO_5030121797" description="Fimbrial-type adhesion domain-containing protein" evidence="1">
    <location>
        <begin position="24"/>
        <end position="190"/>
    </location>
</feature>
<dbReference type="Gene3D" id="2.60.40.1090">
    <property type="entry name" value="Fimbrial-type adhesion domain"/>
    <property type="match status" value="1"/>
</dbReference>
<evidence type="ECO:0000256" key="1">
    <source>
        <dbReference type="SAM" id="SignalP"/>
    </source>
</evidence>
<dbReference type="InterPro" id="IPR000259">
    <property type="entry name" value="Adhesion_dom_fimbrial"/>
</dbReference>
<evidence type="ECO:0000259" key="2">
    <source>
        <dbReference type="Pfam" id="PF00419"/>
    </source>
</evidence>
<dbReference type="GO" id="GO:0009289">
    <property type="term" value="C:pilus"/>
    <property type="evidence" value="ECO:0007669"/>
    <property type="project" value="InterPro"/>
</dbReference>
<dbReference type="InterPro" id="IPR050263">
    <property type="entry name" value="Bact_Fimbrial_Adh_Pro"/>
</dbReference>
<dbReference type="PANTHER" id="PTHR33420">
    <property type="entry name" value="FIMBRIAL SUBUNIT ELFA-RELATED"/>
    <property type="match status" value="1"/>
</dbReference>
<dbReference type="SUPFAM" id="SSF49401">
    <property type="entry name" value="Bacterial adhesins"/>
    <property type="match status" value="1"/>
</dbReference>
<keyword evidence="1" id="KW-0732">Signal</keyword>
<feature type="signal peptide" evidence="1">
    <location>
        <begin position="1"/>
        <end position="23"/>
    </location>
</feature>
<dbReference type="Pfam" id="PF00419">
    <property type="entry name" value="Fimbrial"/>
    <property type="match status" value="1"/>
</dbReference>
<accession>A0A5H6P2W1</accession>
<dbReference type="InterPro" id="IPR036937">
    <property type="entry name" value="Adhesion_dom_fimbrial_sf"/>
</dbReference>